<keyword evidence="3" id="KW-1185">Reference proteome</keyword>
<dbReference type="EMBL" id="JAYEET010000053">
    <property type="protein sequence ID" value="MEA1607647.1"/>
    <property type="molecule type" value="Genomic_DNA"/>
</dbReference>
<dbReference type="Proteomes" id="UP001292571">
    <property type="component" value="Unassembled WGS sequence"/>
</dbReference>
<dbReference type="Pfam" id="PF14355">
    <property type="entry name" value="Abi_C"/>
    <property type="match status" value="1"/>
</dbReference>
<protein>
    <submittedName>
        <fullName evidence="2">Abortive infection family protein</fullName>
    </submittedName>
</protein>
<dbReference type="InterPro" id="IPR026001">
    <property type="entry name" value="Abi-like_C"/>
</dbReference>
<reference evidence="2 3" key="1">
    <citation type="submission" date="2023-12" db="EMBL/GenBank/DDBJ databases">
        <title>Pseudomonas sp. T5W1.</title>
        <authorList>
            <person name="Maltman C."/>
        </authorList>
    </citation>
    <scope>NUCLEOTIDE SEQUENCE [LARGE SCALE GENOMIC DNA]</scope>
    <source>
        <strain evidence="2 3">T5W1</strain>
    </source>
</reference>
<proteinExistence type="predicted"/>
<organism evidence="2 3">
    <name type="scientific">Pseudomonas spirodelae</name>
    <dbReference type="NCBI Taxonomy" id="3101751"/>
    <lineage>
        <taxon>Bacteria</taxon>
        <taxon>Pseudomonadati</taxon>
        <taxon>Pseudomonadota</taxon>
        <taxon>Gammaproteobacteria</taxon>
        <taxon>Pseudomonadales</taxon>
        <taxon>Pseudomonadaceae</taxon>
        <taxon>Pseudomonas</taxon>
    </lineage>
</organism>
<accession>A0ABU5PD70</accession>
<feature type="domain" description="Abortive infection protein-like C-terminal" evidence="1">
    <location>
        <begin position="176"/>
        <end position="245"/>
    </location>
</feature>
<name>A0ABU5PD70_9PSED</name>
<evidence type="ECO:0000313" key="3">
    <source>
        <dbReference type="Proteomes" id="UP001292571"/>
    </source>
</evidence>
<sequence length="272" mass="30783">MADISPFERRKLEKLLGMGEGFVLDFSDRTYADFFIDYRVDIDSAQFRINGDSKAKRMRTFWTIAPNHAVGKVLEGLIAYGVKIDRLGDSNPMLVEDCRKIAQRLLSDQPVADIEALTAIADERDFEVVAEHVREAIEKNQPEGALDRLHTFVNKFIRVTCEPHGIMISRDKPLHSVFGEYVKALRGSGHLESAMTDRILRSSISVLEAFNEVRNNKSLAHDNPILNYDESLLIFNHVASSIRFIKSLEARIKAKSLAQKASESLFDETIPF</sequence>
<comment type="caution">
    <text evidence="2">The sequence shown here is derived from an EMBL/GenBank/DDBJ whole genome shotgun (WGS) entry which is preliminary data.</text>
</comment>
<dbReference type="RefSeq" id="WP_322950338.1">
    <property type="nucleotide sequence ID" value="NZ_JAYEET010000053.1"/>
</dbReference>
<gene>
    <name evidence="2" type="ORF">SOP97_17760</name>
</gene>
<evidence type="ECO:0000259" key="1">
    <source>
        <dbReference type="Pfam" id="PF14355"/>
    </source>
</evidence>
<evidence type="ECO:0000313" key="2">
    <source>
        <dbReference type="EMBL" id="MEA1607647.1"/>
    </source>
</evidence>